<sequence>MPLEVIRGAAGAGKSEACYASIAAHMQKGLCQRAIMVVPDQCSFNAEKDMTARFGGLGLNGIEVMTFSRLVSRFGRKKAAKYLTPAGKQMLVLRAVLAQDGKENIFRESFQKPGFIDAVADMLQEFKRYMVAPETLLKQAERCESALLKQKLQALAAIYETYLDLARGQFLDSEEDLPSLAAYIETTDIFSGTGFWFDEFSDFLPQHYLLLRALVKKAQSVHVALALPENADAEVYQVPLATLGRLRRCCGAGELRETAVAGAYRHIASEELAFFAAHYNDWTKSYPHKTKDIHVFQARDLYAEVEHLAGEITALVQSGAYRYRDISVLCGREEQYSHIIEAVFRDSGIPYYTDLKDAVTEHPIIVLVLALFEIQTHNWSYDAVFQFLRTGFLYRRDADGTIERFPEEELDLLENYVLKHGIRGKKAWFSPWEETTGGAFGGVLDGARGTDDDMEQLNRTREAIIQPFAKYLEQTKGRKTVREIAGALFGFLEDIRLYEGLTLEMEELNGQGLRNEAEQYGLIWNLLVDVLDQMVVTMGDARCSKEEFGRYLQAGLSKCMLSIIPSGLDCVTVGSPDRSRQQHVKALFIIGAVQGELPREMATEGLLSDADRAALADGLAEEGLELAEDTKRKLSAETYKLFRSITAAEQKLFVSYPVVDASGTALRPAQLVWDLMKTFRQLDISDDVVRQGTILHTPKRMLNELLLQGPSAPGMQALYAWFVSRDEWRDSLQLIDRAAQYRRRVPRISPQDAEALYGKTGRYSVSRLNEFGKCPFAYFVKYGLRAQEQEVWQIQKFELGSLMHWAVCEYCKAVDGGAPDLCTLKARWNALTAEQSRRIIEEIMGRAEERILQALRHDQKKVRYYLMRMQKTLRRSVEVVRRSIAAGDYAAVCYEQDFQIHIQWKERQISLTGTIDRIDMAEDAQGVDLRVVDYKSGKKEFDIVSIYNKQDMQLIVYAIAALELYRAGAVRFAQPGAAADIGGVLYNKLRDDIKACRGTEEEAALEAEKELQADGLVVLDETDGKYDLKGVYRTDRRLERGEAAACDFMKLKLKKDGYPDASSKVTSRERFRLLMDYVKKAAVDADRRIKGGEIGITPYCDAYSAACDYCPFGEICLHRETGGAPEKPGGAVWEKMREEVEE</sequence>
<keyword evidence="1" id="KW-0540">Nuclease</keyword>
<evidence type="ECO:0000313" key="11">
    <source>
        <dbReference type="EMBL" id="HIU48048.1"/>
    </source>
</evidence>
<dbReference type="EMBL" id="DVND01000040">
    <property type="protein sequence ID" value="HIU48048.1"/>
    <property type="molecule type" value="Genomic_DNA"/>
</dbReference>
<keyword evidence="9" id="KW-0234">DNA repair</keyword>
<keyword evidence="7" id="KW-0067">ATP-binding</keyword>
<dbReference type="GO" id="GO:0003677">
    <property type="term" value="F:DNA binding"/>
    <property type="evidence" value="ECO:0007669"/>
    <property type="project" value="UniProtKB-KW"/>
</dbReference>
<proteinExistence type="predicted"/>
<gene>
    <name evidence="11" type="ORF">IAB04_01645</name>
</gene>
<reference evidence="11" key="1">
    <citation type="submission" date="2020-10" db="EMBL/GenBank/DDBJ databases">
        <authorList>
            <person name="Gilroy R."/>
        </authorList>
    </citation>
    <scope>NUCLEOTIDE SEQUENCE</scope>
    <source>
        <strain evidence="11">ChiSjej4B22-9803</strain>
    </source>
</reference>
<dbReference type="PROSITE" id="PS51217">
    <property type="entry name" value="UVRD_HELICASE_CTER"/>
    <property type="match status" value="1"/>
</dbReference>
<dbReference type="AlphaFoldDB" id="A0A9D1LTY9"/>
<dbReference type="PANTHER" id="PTHR30591">
    <property type="entry name" value="RECBCD ENZYME SUBUNIT RECC"/>
    <property type="match status" value="1"/>
</dbReference>
<evidence type="ECO:0000256" key="4">
    <source>
        <dbReference type="ARBA" id="ARBA00022801"/>
    </source>
</evidence>
<dbReference type="GO" id="GO:0006310">
    <property type="term" value="P:DNA recombination"/>
    <property type="evidence" value="ECO:0007669"/>
    <property type="project" value="TreeGrafter"/>
</dbReference>
<evidence type="ECO:0000256" key="9">
    <source>
        <dbReference type="ARBA" id="ARBA00023204"/>
    </source>
</evidence>
<keyword evidence="6" id="KW-0269">Exonuclease</keyword>
<keyword evidence="5" id="KW-0347">Helicase</keyword>
<keyword evidence="2" id="KW-0547">Nucleotide-binding</keyword>
<name>A0A9D1LTY9_9FIRM</name>
<keyword evidence="8" id="KW-0238">DNA-binding</keyword>
<reference evidence="11" key="2">
    <citation type="journal article" date="2021" name="PeerJ">
        <title>Extensive microbial diversity within the chicken gut microbiome revealed by metagenomics and culture.</title>
        <authorList>
            <person name="Gilroy R."/>
            <person name="Ravi A."/>
            <person name="Getino M."/>
            <person name="Pursley I."/>
            <person name="Horton D.L."/>
            <person name="Alikhan N.F."/>
            <person name="Baker D."/>
            <person name="Gharbi K."/>
            <person name="Hall N."/>
            <person name="Watson M."/>
            <person name="Adriaenssens E.M."/>
            <person name="Foster-Nyarko E."/>
            <person name="Jarju S."/>
            <person name="Secka A."/>
            <person name="Antonio M."/>
            <person name="Oren A."/>
            <person name="Chaudhuri R.R."/>
            <person name="La Ragione R."/>
            <person name="Hildebrand F."/>
            <person name="Pallen M.J."/>
        </authorList>
    </citation>
    <scope>NUCLEOTIDE SEQUENCE</scope>
    <source>
        <strain evidence="11">ChiSjej4B22-9803</strain>
    </source>
</reference>
<evidence type="ECO:0000256" key="7">
    <source>
        <dbReference type="ARBA" id="ARBA00022840"/>
    </source>
</evidence>
<evidence type="ECO:0000313" key="12">
    <source>
        <dbReference type="Proteomes" id="UP000824111"/>
    </source>
</evidence>
<keyword evidence="4" id="KW-0378">Hydrolase</keyword>
<evidence type="ECO:0000256" key="5">
    <source>
        <dbReference type="ARBA" id="ARBA00022806"/>
    </source>
</evidence>
<dbReference type="GO" id="GO:0004527">
    <property type="term" value="F:exonuclease activity"/>
    <property type="evidence" value="ECO:0007669"/>
    <property type="project" value="UniProtKB-KW"/>
</dbReference>
<organism evidence="11 12">
    <name type="scientific">Candidatus Avimonoglobus intestinipullorum</name>
    <dbReference type="NCBI Taxonomy" id="2840699"/>
    <lineage>
        <taxon>Bacteria</taxon>
        <taxon>Bacillati</taxon>
        <taxon>Bacillota</taxon>
        <taxon>Clostridia</taxon>
        <taxon>Eubacteriales</taxon>
        <taxon>Candidatus Avimonoglobus</taxon>
    </lineage>
</organism>
<keyword evidence="3" id="KW-0227">DNA damage</keyword>
<dbReference type="InterPro" id="IPR027417">
    <property type="entry name" value="P-loop_NTPase"/>
</dbReference>
<protein>
    <submittedName>
        <fullName evidence="11">Exodeoxyribonuclease V subunit gamma</fullName>
    </submittedName>
</protein>
<evidence type="ECO:0000256" key="2">
    <source>
        <dbReference type="ARBA" id="ARBA00022741"/>
    </source>
</evidence>
<dbReference type="GO" id="GO:0004386">
    <property type="term" value="F:helicase activity"/>
    <property type="evidence" value="ECO:0007669"/>
    <property type="project" value="UniProtKB-KW"/>
</dbReference>
<dbReference type="PANTHER" id="PTHR30591:SF1">
    <property type="entry name" value="RECBCD ENZYME SUBUNIT RECC"/>
    <property type="match status" value="1"/>
</dbReference>
<dbReference type="GO" id="GO:0006281">
    <property type="term" value="P:DNA repair"/>
    <property type="evidence" value="ECO:0007669"/>
    <property type="project" value="UniProtKB-KW"/>
</dbReference>
<dbReference type="Proteomes" id="UP000824111">
    <property type="component" value="Unassembled WGS sequence"/>
</dbReference>
<dbReference type="InterPro" id="IPR011604">
    <property type="entry name" value="PDDEXK-like_dom_sf"/>
</dbReference>
<feature type="domain" description="UvrD-like helicase C-terminal" evidence="10">
    <location>
        <begin position="262"/>
        <end position="546"/>
    </location>
</feature>
<dbReference type="SUPFAM" id="SSF52540">
    <property type="entry name" value="P-loop containing nucleoside triphosphate hydrolases"/>
    <property type="match status" value="1"/>
</dbReference>
<dbReference type="GO" id="GO:0005524">
    <property type="term" value="F:ATP binding"/>
    <property type="evidence" value="ECO:0007669"/>
    <property type="project" value="UniProtKB-KW"/>
</dbReference>
<comment type="caution">
    <text evidence="11">The sequence shown here is derived from an EMBL/GenBank/DDBJ whole genome shotgun (WGS) entry which is preliminary data.</text>
</comment>
<dbReference type="Pfam" id="PF21445">
    <property type="entry name" value="ADDB_N"/>
    <property type="match status" value="1"/>
</dbReference>
<evidence type="ECO:0000256" key="3">
    <source>
        <dbReference type="ARBA" id="ARBA00022763"/>
    </source>
</evidence>
<evidence type="ECO:0000256" key="8">
    <source>
        <dbReference type="ARBA" id="ARBA00023125"/>
    </source>
</evidence>
<accession>A0A9D1LTY9</accession>
<evidence type="ECO:0000256" key="1">
    <source>
        <dbReference type="ARBA" id="ARBA00022722"/>
    </source>
</evidence>
<dbReference type="InterPro" id="IPR014017">
    <property type="entry name" value="DNA_helicase_UvrD-like_C"/>
</dbReference>
<evidence type="ECO:0000256" key="6">
    <source>
        <dbReference type="ARBA" id="ARBA00022839"/>
    </source>
</evidence>
<dbReference type="Gene3D" id="3.40.50.300">
    <property type="entry name" value="P-loop containing nucleotide triphosphate hydrolases"/>
    <property type="match status" value="4"/>
</dbReference>
<dbReference type="InterPro" id="IPR038726">
    <property type="entry name" value="PDDEXK_AddAB-type"/>
</dbReference>
<dbReference type="Pfam" id="PF12705">
    <property type="entry name" value="PDDEXK_1"/>
    <property type="match status" value="1"/>
</dbReference>
<dbReference type="Gene3D" id="3.90.320.10">
    <property type="match status" value="1"/>
</dbReference>
<evidence type="ECO:0000259" key="10">
    <source>
        <dbReference type="PROSITE" id="PS51217"/>
    </source>
</evidence>
<dbReference type="InterPro" id="IPR049035">
    <property type="entry name" value="ADDB_N"/>
</dbReference>